<accession>A0A1T0CSZ8</accession>
<proteinExistence type="predicted"/>
<protein>
    <submittedName>
        <fullName evidence="2">Uncharacterized protein</fullName>
    </submittedName>
</protein>
<feature type="compositionally biased region" description="Polar residues" evidence="1">
    <location>
        <begin position="35"/>
        <end position="54"/>
    </location>
</feature>
<keyword evidence="3" id="KW-1185">Reference proteome</keyword>
<dbReference type="EMBL" id="MUYV01000005">
    <property type="protein sequence ID" value="OOS25470.1"/>
    <property type="molecule type" value="Genomic_DNA"/>
</dbReference>
<organism evidence="2 3">
    <name type="scientific">Moraxella porci DSM 25326</name>
    <dbReference type="NCBI Taxonomy" id="573983"/>
    <lineage>
        <taxon>Bacteria</taxon>
        <taxon>Pseudomonadati</taxon>
        <taxon>Pseudomonadota</taxon>
        <taxon>Gammaproteobacteria</taxon>
        <taxon>Moraxellales</taxon>
        <taxon>Moraxellaceae</taxon>
        <taxon>Moraxella</taxon>
    </lineage>
</organism>
<evidence type="ECO:0000313" key="3">
    <source>
        <dbReference type="Proteomes" id="UP000190683"/>
    </source>
</evidence>
<evidence type="ECO:0000256" key="1">
    <source>
        <dbReference type="SAM" id="MobiDB-lite"/>
    </source>
</evidence>
<dbReference type="STRING" id="573983.B0681_05175"/>
<name>A0A1T0CSZ8_9GAMM</name>
<dbReference type="Proteomes" id="UP000190683">
    <property type="component" value="Unassembled WGS sequence"/>
</dbReference>
<reference evidence="2 3" key="1">
    <citation type="submission" date="2017-02" db="EMBL/GenBank/DDBJ databases">
        <title>Draft genome sequence of Moraxella porci CCUG 54912T type strain.</title>
        <authorList>
            <person name="Salva-Serra F."/>
            <person name="Engstrom-Jakobsson H."/>
            <person name="Thorell K."/>
            <person name="Jaen-Luchoro D."/>
            <person name="Gonzales-Siles L."/>
            <person name="Karlsson R."/>
            <person name="Yazdan S."/>
            <person name="Boulund F."/>
            <person name="Johnning A."/>
            <person name="Engstrand L."/>
            <person name="Kristiansson E."/>
            <person name="Moore E."/>
        </authorList>
    </citation>
    <scope>NUCLEOTIDE SEQUENCE [LARGE SCALE GENOMIC DNA]</scope>
    <source>
        <strain evidence="2 3">CCUG 54912</strain>
    </source>
</reference>
<comment type="caution">
    <text evidence="2">The sequence shown here is derived from an EMBL/GenBank/DDBJ whole genome shotgun (WGS) entry which is preliminary data.</text>
</comment>
<sequence>MHWLWVFLVLCLTGCQHIQLAKSPLPVKLIDGAQPPSSLSAKQSVATNKPTLPQKNRPAPPNTAEVRTGIFLLEDWF</sequence>
<gene>
    <name evidence="2" type="ORF">B0681_05175</name>
</gene>
<dbReference type="AlphaFoldDB" id="A0A1T0CSZ8"/>
<feature type="region of interest" description="Disordered" evidence="1">
    <location>
        <begin position="35"/>
        <end position="63"/>
    </location>
</feature>
<evidence type="ECO:0000313" key="2">
    <source>
        <dbReference type="EMBL" id="OOS25470.1"/>
    </source>
</evidence>